<sequence>MASKHQNPSDDISFYFQSNIPDLIPIPPRAGTSSIQVYKYTDNPTKSWSILKVKVNSDKVVQPIAPSDIPEGSTRFVCISDTHGKTDTLDIPSGDVLIHAGDFTQRGLPQEVTKFNEFLGRLPHKYKIVIAGNHDISFETDKYSHLLWSTFSHPKKYNSSEIKQSLRNCIYLEDCGVEVLGFKIFGSPWQPEFQNWGFNLIRGGAILKKWDQIPEDIDVLVTHGPPVGQGDLTKGGIRSGCVELLKTVRERVKPRYHIFGHIHEAYGVTTDGYTTYINASTCNLHYKPLNPPVVFDIQNTVKSDVVL</sequence>
<dbReference type="GO" id="GO:0016787">
    <property type="term" value="F:hydrolase activity"/>
    <property type="evidence" value="ECO:0007669"/>
    <property type="project" value="InterPro"/>
</dbReference>
<dbReference type="Gene3D" id="3.60.21.10">
    <property type="match status" value="1"/>
</dbReference>
<dbReference type="AlphaFoldDB" id="A0AAV7K5E7"/>
<evidence type="ECO:0000259" key="2">
    <source>
        <dbReference type="Pfam" id="PF00149"/>
    </source>
</evidence>
<accession>A0AAV7K5E7</accession>
<dbReference type="InterPro" id="IPR004843">
    <property type="entry name" value="Calcineurin-like_PHP"/>
</dbReference>
<proteinExistence type="inferred from homology"/>
<evidence type="ECO:0000313" key="3">
    <source>
        <dbReference type="EMBL" id="KAI6656489.1"/>
    </source>
</evidence>
<organism evidence="3 4">
    <name type="scientific">Oopsacas minuta</name>
    <dbReference type="NCBI Taxonomy" id="111878"/>
    <lineage>
        <taxon>Eukaryota</taxon>
        <taxon>Metazoa</taxon>
        <taxon>Porifera</taxon>
        <taxon>Hexactinellida</taxon>
        <taxon>Hexasterophora</taxon>
        <taxon>Lyssacinosida</taxon>
        <taxon>Leucopsacidae</taxon>
        <taxon>Oopsacas</taxon>
    </lineage>
</organism>
<dbReference type="EMBL" id="JAKMXF010000144">
    <property type="protein sequence ID" value="KAI6656489.1"/>
    <property type="molecule type" value="Genomic_DNA"/>
</dbReference>
<name>A0AAV7K5E7_9METZ</name>
<comment type="similarity">
    <text evidence="1">Belongs to the UPF0046 family.</text>
</comment>
<dbReference type="SUPFAM" id="SSF56300">
    <property type="entry name" value="Metallo-dependent phosphatases"/>
    <property type="match status" value="1"/>
</dbReference>
<comment type="caution">
    <text evidence="3">The sequence shown here is derived from an EMBL/GenBank/DDBJ whole genome shotgun (WGS) entry which is preliminary data.</text>
</comment>
<evidence type="ECO:0000313" key="4">
    <source>
        <dbReference type="Proteomes" id="UP001165289"/>
    </source>
</evidence>
<dbReference type="InterPro" id="IPR029052">
    <property type="entry name" value="Metallo-depent_PP-like"/>
</dbReference>
<dbReference type="CDD" id="cd07379">
    <property type="entry name" value="MPP_239FB"/>
    <property type="match status" value="1"/>
</dbReference>
<dbReference type="PANTHER" id="PTHR12905:SF0">
    <property type="entry name" value="CALCINEURIN-LIKE PHOSPHOESTERASE DOMAIN-CONTAINING PROTEIN"/>
    <property type="match status" value="1"/>
</dbReference>
<dbReference type="Pfam" id="PF00149">
    <property type="entry name" value="Metallophos"/>
    <property type="match status" value="1"/>
</dbReference>
<dbReference type="Proteomes" id="UP001165289">
    <property type="component" value="Unassembled WGS sequence"/>
</dbReference>
<dbReference type="InterPro" id="IPR051693">
    <property type="entry name" value="UPF0046_metallophosphoest"/>
</dbReference>
<gene>
    <name evidence="3" type="ORF">LOD99_1285</name>
</gene>
<dbReference type="PANTHER" id="PTHR12905">
    <property type="entry name" value="METALLOPHOSPHOESTERASE"/>
    <property type="match status" value="1"/>
</dbReference>
<dbReference type="PIRSF" id="PIRSF035808">
    <property type="entry name" value="Pdiesterase_Brain_239"/>
    <property type="match status" value="1"/>
</dbReference>
<protein>
    <submittedName>
        <fullName evidence="3">Metallophosphoesterase domain-containing protein 1</fullName>
    </submittedName>
</protein>
<keyword evidence="4" id="KW-1185">Reference proteome</keyword>
<evidence type="ECO:0000256" key="1">
    <source>
        <dbReference type="ARBA" id="ARBA00007993"/>
    </source>
</evidence>
<dbReference type="InterPro" id="IPR024201">
    <property type="entry name" value="Calcineurin-like_Pesterase"/>
</dbReference>
<feature type="domain" description="Calcineurin-like phosphoesterase" evidence="2">
    <location>
        <begin position="75"/>
        <end position="264"/>
    </location>
</feature>
<reference evidence="3 4" key="1">
    <citation type="journal article" date="2023" name="BMC Biol.">
        <title>The compact genome of the sponge Oopsacas minuta (Hexactinellida) is lacking key metazoan core genes.</title>
        <authorList>
            <person name="Santini S."/>
            <person name="Schenkelaars Q."/>
            <person name="Jourda C."/>
            <person name="Duchesne M."/>
            <person name="Belahbib H."/>
            <person name="Rocher C."/>
            <person name="Selva M."/>
            <person name="Riesgo A."/>
            <person name="Vervoort M."/>
            <person name="Leys S.P."/>
            <person name="Kodjabachian L."/>
            <person name="Le Bivic A."/>
            <person name="Borchiellini C."/>
            <person name="Claverie J.M."/>
            <person name="Renard E."/>
        </authorList>
    </citation>
    <scope>NUCLEOTIDE SEQUENCE [LARGE SCALE GENOMIC DNA]</scope>
    <source>
        <strain evidence="3">SPO-2</strain>
    </source>
</reference>